<name>A0ABX1ZMP9_9BACL</name>
<evidence type="ECO:0000313" key="2">
    <source>
        <dbReference type="Proteomes" id="UP000618579"/>
    </source>
</evidence>
<organism evidence="1 2">
    <name type="scientific">Paenibacillus planticolens</name>
    <dbReference type="NCBI Taxonomy" id="2654976"/>
    <lineage>
        <taxon>Bacteria</taxon>
        <taxon>Bacillati</taxon>
        <taxon>Bacillota</taxon>
        <taxon>Bacilli</taxon>
        <taxon>Bacillales</taxon>
        <taxon>Paenibacillaceae</taxon>
        <taxon>Paenibacillus</taxon>
    </lineage>
</organism>
<sequence length="75" mass="8658">MANTQGMAFKFQVIKGTDIEQLSHYNKVTLGHIVERVGEIRKEKGKKDNTYLVINTDEPYADEVIEIMKRHGHWG</sequence>
<accession>A0ABX1ZMP9</accession>
<proteinExistence type="predicted"/>
<reference evidence="1 2" key="1">
    <citation type="submission" date="2019-10" db="EMBL/GenBank/DDBJ databases">
        <title>Description of Paenibacillus pedi sp. nov.</title>
        <authorList>
            <person name="Carlier A."/>
            <person name="Qi S."/>
        </authorList>
    </citation>
    <scope>NUCLEOTIDE SEQUENCE [LARGE SCALE GENOMIC DNA]</scope>
    <source>
        <strain evidence="1 2">LMG 31457</strain>
    </source>
</reference>
<evidence type="ECO:0000313" key="1">
    <source>
        <dbReference type="EMBL" id="NOV01364.1"/>
    </source>
</evidence>
<dbReference type="EMBL" id="WHNZ01000030">
    <property type="protein sequence ID" value="NOV01364.1"/>
    <property type="molecule type" value="Genomic_DNA"/>
</dbReference>
<keyword evidence="2" id="KW-1185">Reference proteome</keyword>
<gene>
    <name evidence="1" type="ORF">GC097_15205</name>
</gene>
<dbReference type="RefSeq" id="WP_171684185.1">
    <property type="nucleotide sequence ID" value="NZ_WHNZ01000030.1"/>
</dbReference>
<dbReference type="Proteomes" id="UP000618579">
    <property type="component" value="Unassembled WGS sequence"/>
</dbReference>
<comment type="caution">
    <text evidence="1">The sequence shown here is derived from an EMBL/GenBank/DDBJ whole genome shotgun (WGS) entry which is preliminary data.</text>
</comment>
<protein>
    <submittedName>
        <fullName evidence="1">Uncharacterized protein</fullName>
    </submittedName>
</protein>